<name>A0A6I8P415_ORNAN</name>
<keyword evidence="3" id="KW-0675">Receptor</keyword>
<dbReference type="InterPro" id="IPR007110">
    <property type="entry name" value="Ig-like_dom"/>
</dbReference>
<protein>
    <recommendedName>
        <fullName evidence="7">Ig-like domain-containing protein</fullName>
    </recommendedName>
</protein>
<dbReference type="InterPro" id="IPR013106">
    <property type="entry name" value="Ig_V-set"/>
</dbReference>
<dbReference type="PROSITE" id="PS50835">
    <property type="entry name" value="IG_LIKE"/>
    <property type="match status" value="1"/>
</dbReference>
<evidence type="ECO:0000259" key="7">
    <source>
        <dbReference type="PROSITE" id="PS50835"/>
    </source>
</evidence>
<dbReference type="InterPro" id="IPR051287">
    <property type="entry name" value="TCR_variable_region"/>
</dbReference>
<sequence>EHSSTSSVSPQEGGTDGESVNQTKGHVILAEGATLTLNCTYESIYSTDIFWYVRFPQKAPRLFLRDMSEEEQKKASNGFHAEHNKISKSFHMKKHAITLGDSAVYYCAQSGTVTGTAGGVAYKPLTNPTAMWSLGKAESGVTFSPTAADSHLLWCRLHGDGKLPALLVQQRMATIMVELNDGIY</sequence>
<dbReference type="SMART" id="SM00409">
    <property type="entry name" value="IG"/>
    <property type="match status" value="1"/>
</dbReference>
<keyword evidence="5" id="KW-1279">T cell receptor</keyword>
<dbReference type="AlphaFoldDB" id="A0A6I8P415"/>
<dbReference type="PANTHER" id="PTHR19367">
    <property type="entry name" value="T-CELL RECEPTOR ALPHA CHAIN V REGION"/>
    <property type="match status" value="1"/>
</dbReference>
<dbReference type="PANTHER" id="PTHR19367:SF42">
    <property type="entry name" value="T CELL RECEPTOR ALPHA VARIABLE 18"/>
    <property type="match status" value="1"/>
</dbReference>
<reference evidence="8" key="1">
    <citation type="submission" date="2025-08" db="UniProtKB">
        <authorList>
            <consortium name="Ensembl"/>
        </authorList>
    </citation>
    <scope>IDENTIFICATION</scope>
    <source>
        <strain evidence="8">Glennie</strain>
    </source>
</reference>
<dbReference type="FunCoup" id="A0A6I8P415">
    <property type="interactions" value="117"/>
</dbReference>
<dbReference type="Gene3D" id="2.60.40.10">
    <property type="entry name" value="Immunoglobulins"/>
    <property type="match status" value="1"/>
</dbReference>
<dbReference type="InterPro" id="IPR003599">
    <property type="entry name" value="Ig_sub"/>
</dbReference>
<dbReference type="GO" id="GO:0042101">
    <property type="term" value="C:T cell receptor complex"/>
    <property type="evidence" value="ECO:0007669"/>
    <property type="project" value="UniProtKB-KW"/>
</dbReference>
<feature type="region of interest" description="Disordered" evidence="6">
    <location>
        <begin position="1"/>
        <end position="22"/>
    </location>
</feature>
<dbReference type="InterPro" id="IPR036179">
    <property type="entry name" value="Ig-like_dom_sf"/>
</dbReference>
<evidence type="ECO:0000256" key="2">
    <source>
        <dbReference type="ARBA" id="ARBA00023130"/>
    </source>
</evidence>
<evidence type="ECO:0000313" key="8">
    <source>
        <dbReference type="Ensembl" id="ENSOANP00000047190.1"/>
    </source>
</evidence>
<keyword evidence="9" id="KW-1185">Reference proteome</keyword>
<keyword evidence="4" id="KW-0393">Immunoglobulin domain</keyword>
<dbReference type="OMA" id="LATSEWF"/>
<dbReference type="Ensembl" id="ENSOANT00000059892.1">
    <property type="protein sequence ID" value="ENSOANP00000047190.1"/>
    <property type="gene ID" value="ENSOANG00000044689.1"/>
</dbReference>
<evidence type="ECO:0000256" key="4">
    <source>
        <dbReference type="ARBA" id="ARBA00023319"/>
    </source>
</evidence>
<keyword evidence="1" id="KW-0732">Signal</keyword>
<dbReference type="GeneTree" id="ENSGT00940000153073"/>
<keyword evidence="2" id="KW-1064">Adaptive immunity</keyword>
<dbReference type="Pfam" id="PF07686">
    <property type="entry name" value="V-set"/>
    <property type="match status" value="1"/>
</dbReference>
<evidence type="ECO:0000256" key="5">
    <source>
        <dbReference type="ARBA" id="ARBA00043266"/>
    </source>
</evidence>
<reference evidence="8" key="2">
    <citation type="submission" date="2025-09" db="UniProtKB">
        <authorList>
            <consortium name="Ensembl"/>
        </authorList>
    </citation>
    <scope>IDENTIFICATION</scope>
    <source>
        <strain evidence="8">Glennie</strain>
    </source>
</reference>
<dbReference type="SUPFAM" id="SSF48726">
    <property type="entry name" value="Immunoglobulin"/>
    <property type="match status" value="1"/>
</dbReference>
<organism evidence="8 9">
    <name type="scientific">Ornithorhynchus anatinus</name>
    <name type="common">Duckbill platypus</name>
    <dbReference type="NCBI Taxonomy" id="9258"/>
    <lineage>
        <taxon>Eukaryota</taxon>
        <taxon>Metazoa</taxon>
        <taxon>Chordata</taxon>
        <taxon>Craniata</taxon>
        <taxon>Vertebrata</taxon>
        <taxon>Euteleostomi</taxon>
        <taxon>Mammalia</taxon>
        <taxon>Monotremata</taxon>
        <taxon>Ornithorhynchidae</taxon>
        <taxon>Ornithorhynchus</taxon>
    </lineage>
</organism>
<evidence type="ECO:0000256" key="3">
    <source>
        <dbReference type="ARBA" id="ARBA00023170"/>
    </source>
</evidence>
<evidence type="ECO:0000256" key="1">
    <source>
        <dbReference type="ARBA" id="ARBA00022729"/>
    </source>
</evidence>
<keyword evidence="5" id="KW-0391">Immunity</keyword>
<evidence type="ECO:0000313" key="9">
    <source>
        <dbReference type="Proteomes" id="UP000002279"/>
    </source>
</evidence>
<evidence type="ECO:0000256" key="6">
    <source>
        <dbReference type="SAM" id="MobiDB-lite"/>
    </source>
</evidence>
<dbReference type="InParanoid" id="A0A6I8P415"/>
<proteinExistence type="predicted"/>
<feature type="domain" description="Ig-like" evidence="7">
    <location>
        <begin position="18"/>
        <end position="126"/>
    </location>
</feature>
<dbReference type="InterPro" id="IPR013783">
    <property type="entry name" value="Ig-like_fold"/>
</dbReference>
<accession>A0A6I8P415</accession>
<dbReference type="Proteomes" id="UP000002279">
    <property type="component" value="Unplaced"/>
</dbReference>
<dbReference type="GO" id="GO:0002250">
    <property type="term" value="P:adaptive immune response"/>
    <property type="evidence" value="ECO:0007669"/>
    <property type="project" value="UniProtKB-KW"/>
</dbReference>